<dbReference type="GeneID" id="96640607"/>
<dbReference type="RefSeq" id="WP_159472214.1">
    <property type="nucleotide sequence ID" value="NZ_BAAATH010000004.1"/>
</dbReference>
<dbReference type="InterPro" id="IPR011024">
    <property type="entry name" value="G_crystallin-like"/>
</dbReference>
<evidence type="ECO:0000313" key="3">
    <source>
        <dbReference type="EMBL" id="WUS20954.1"/>
    </source>
</evidence>
<gene>
    <name evidence="3" type="ORF">OG727_00805</name>
    <name evidence="2" type="ORF">Scani_19410</name>
</gene>
<dbReference type="EMBL" id="CP108473">
    <property type="protein sequence ID" value="WUS20954.1"/>
    <property type="molecule type" value="Genomic_DNA"/>
</dbReference>
<dbReference type="EMBL" id="BLIN01000003">
    <property type="protein sequence ID" value="GFE05673.1"/>
    <property type="molecule type" value="Genomic_DNA"/>
</dbReference>
<feature type="signal peptide" evidence="1">
    <location>
        <begin position="1"/>
        <end position="29"/>
    </location>
</feature>
<feature type="chain" id="PRO_5024923872" evidence="1">
    <location>
        <begin position="30"/>
        <end position="131"/>
    </location>
</feature>
<protein>
    <submittedName>
        <fullName evidence="3">Peptidase inhibitor family I36 protein</fullName>
    </submittedName>
</protein>
<accession>A0A640S2I3</accession>
<evidence type="ECO:0000313" key="2">
    <source>
        <dbReference type="EMBL" id="GFE05673.1"/>
    </source>
</evidence>
<reference evidence="2 4" key="1">
    <citation type="submission" date="2019-12" db="EMBL/GenBank/DDBJ databases">
        <title>Whole genome shotgun sequence of Streptomyces caniferus NBRC 15389.</title>
        <authorList>
            <person name="Ichikawa N."/>
            <person name="Kimura A."/>
            <person name="Kitahashi Y."/>
            <person name="Komaki H."/>
            <person name="Tamura T."/>
        </authorList>
    </citation>
    <scope>NUCLEOTIDE SEQUENCE [LARGE SCALE GENOMIC DNA]</scope>
    <source>
        <strain evidence="2 4">NBRC 15389</strain>
    </source>
</reference>
<dbReference type="Pfam" id="PF03995">
    <property type="entry name" value="Inhibitor_I36"/>
    <property type="match status" value="1"/>
</dbReference>
<dbReference type="Gene3D" id="2.60.20.30">
    <property type="match status" value="1"/>
</dbReference>
<dbReference type="Proteomes" id="UP000435837">
    <property type="component" value="Unassembled WGS sequence"/>
</dbReference>
<dbReference type="SUPFAM" id="SSF49695">
    <property type="entry name" value="gamma-Crystallin-like"/>
    <property type="match status" value="1"/>
</dbReference>
<keyword evidence="1" id="KW-0732">Signal</keyword>
<evidence type="ECO:0000313" key="4">
    <source>
        <dbReference type="Proteomes" id="UP000435837"/>
    </source>
</evidence>
<evidence type="ECO:0000313" key="5">
    <source>
        <dbReference type="Proteomes" id="UP001432292"/>
    </source>
</evidence>
<dbReference type="OrthoDB" id="4323877at2"/>
<proteinExistence type="predicted"/>
<name>A0A640S2I3_9ACTN</name>
<dbReference type="InterPro" id="IPR015791">
    <property type="entry name" value="Antimic/Inh_G_crystallin-like"/>
</dbReference>
<organism evidence="2 4">
    <name type="scientific">Streptomyces caniferus</name>
    <dbReference type="NCBI Taxonomy" id="285557"/>
    <lineage>
        <taxon>Bacteria</taxon>
        <taxon>Bacillati</taxon>
        <taxon>Actinomycetota</taxon>
        <taxon>Actinomycetes</taxon>
        <taxon>Kitasatosporales</taxon>
        <taxon>Streptomycetaceae</taxon>
        <taxon>Streptomyces</taxon>
    </lineage>
</organism>
<evidence type="ECO:0000256" key="1">
    <source>
        <dbReference type="SAM" id="SignalP"/>
    </source>
</evidence>
<dbReference type="Proteomes" id="UP001432292">
    <property type="component" value="Chromosome"/>
</dbReference>
<dbReference type="AlphaFoldDB" id="A0A640S2I3"/>
<reference evidence="3" key="2">
    <citation type="submission" date="2022-10" db="EMBL/GenBank/DDBJ databases">
        <title>The complete genomes of actinobacterial strains from the NBC collection.</title>
        <authorList>
            <person name="Joergensen T.S."/>
            <person name="Alvarez Arevalo M."/>
            <person name="Sterndorff E.B."/>
            <person name="Faurdal D."/>
            <person name="Vuksanovic O."/>
            <person name="Mourched A.-S."/>
            <person name="Charusanti P."/>
            <person name="Shaw S."/>
            <person name="Blin K."/>
            <person name="Weber T."/>
        </authorList>
    </citation>
    <scope>NUCLEOTIDE SEQUENCE</scope>
    <source>
        <strain evidence="3">NBC_01256</strain>
    </source>
</reference>
<sequence length="131" mass="13534">MIRKREKSLTSIAVALVLGAVGFTAPAQAAPSCPQESLCSYSGPGLSGDVTMVPASNIERAGTNGVQLPASARSFFNGTHFTLRYGPARQATCVRFPCYQYATLGKITPGAQVQNLPSAASGITVGQDLGD</sequence>
<keyword evidence="5" id="KW-1185">Reference proteome</keyword>